<evidence type="ECO:0000256" key="4">
    <source>
        <dbReference type="ARBA" id="ARBA00022833"/>
    </source>
</evidence>
<dbReference type="OrthoDB" id="410307at2759"/>
<dbReference type="EnsemblMetazoa" id="HelroT148261">
    <property type="protein sequence ID" value="HelroP148261"/>
    <property type="gene ID" value="HelroG148261"/>
</dbReference>
<evidence type="ECO:0000313" key="7">
    <source>
        <dbReference type="EMBL" id="ESN98575.1"/>
    </source>
</evidence>
<protein>
    <recommendedName>
        <fullName evidence="6">C3H1-type domain-containing protein</fullName>
    </recommendedName>
</protein>
<dbReference type="InterPro" id="IPR036855">
    <property type="entry name" value="Znf_CCCH_sf"/>
</dbReference>
<accession>T1EK63</accession>
<dbReference type="AlphaFoldDB" id="T1EK63"/>
<evidence type="ECO:0000313" key="8">
    <source>
        <dbReference type="EnsemblMetazoa" id="HelroP148261"/>
    </source>
</evidence>
<dbReference type="Pfam" id="PF00642">
    <property type="entry name" value="zf-CCCH"/>
    <property type="match status" value="2"/>
</dbReference>
<name>T1EK63_HELRO</name>
<dbReference type="FunFam" id="4.10.1000.10:FF:000002">
    <property type="entry name" value="Zinc finger protein 36, C3H1 type-like 1"/>
    <property type="match status" value="1"/>
</dbReference>
<dbReference type="PROSITE" id="PS50103">
    <property type="entry name" value="ZF_C3H1"/>
    <property type="match status" value="2"/>
</dbReference>
<dbReference type="EMBL" id="KB097144">
    <property type="protein sequence ID" value="ESN98575.1"/>
    <property type="molecule type" value="Genomic_DNA"/>
</dbReference>
<evidence type="ECO:0000256" key="5">
    <source>
        <dbReference type="PROSITE-ProRule" id="PRU00723"/>
    </source>
</evidence>
<dbReference type="GO" id="GO:0008270">
    <property type="term" value="F:zinc ion binding"/>
    <property type="evidence" value="ECO:0007669"/>
    <property type="project" value="UniProtKB-KW"/>
</dbReference>
<feature type="zinc finger region" description="C3H1-type" evidence="5">
    <location>
        <begin position="41"/>
        <end position="69"/>
    </location>
</feature>
<dbReference type="InterPro" id="IPR000571">
    <property type="entry name" value="Znf_CCCH"/>
</dbReference>
<dbReference type="GeneID" id="20196963"/>
<dbReference type="RefSeq" id="XP_009023509.1">
    <property type="nucleotide sequence ID" value="XM_009025261.1"/>
</dbReference>
<dbReference type="InterPro" id="IPR045877">
    <property type="entry name" value="ZFP36-like"/>
</dbReference>
<reference evidence="9" key="1">
    <citation type="submission" date="2012-12" db="EMBL/GenBank/DDBJ databases">
        <authorList>
            <person name="Hellsten U."/>
            <person name="Grimwood J."/>
            <person name="Chapman J.A."/>
            <person name="Shapiro H."/>
            <person name="Aerts A."/>
            <person name="Otillar R.P."/>
            <person name="Terry A.Y."/>
            <person name="Boore J.L."/>
            <person name="Simakov O."/>
            <person name="Marletaz F."/>
            <person name="Cho S.-J."/>
            <person name="Edsinger-Gonzales E."/>
            <person name="Havlak P."/>
            <person name="Kuo D.-H."/>
            <person name="Larsson T."/>
            <person name="Lv J."/>
            <person name="Arendt D."/>
            <person name="Savage R."/>
            <person name="Osoegawa K."/>
            <person name="de Jong P."/>
            <person name="Lindberg D.R."/>
            <person name="Seaver E.C."/>
            <person name="Weisblat D.A."/>
            <person name="Putnam N.H."/>
            <person name="Grigoriev I.V."/>
            <person name="Rokhsar D.S."/>
        </authorList>
    </citation>
    <scope>NUCLEOTIDE SEQUENCE</scope>
</reference>
<reference evidence="8" key="3">
    <citation type="submission" date="2015-06" db="UniProtKB">
        <authorList>
            <consortium name="EnsemblMetazoa"/>
        </authorList>
    </citation>
    <scope>IDENTIFICATION</scope>
</reference>
<dbReference type="Gene3D" id="4.10.1000.10">
    <property type="entry name" value="Zinc finger, CCCH-type"/>
    <property type="match status" value="2"/>
</dbReference>
<dbReference type="InParanoid" id="T1EK63"/>
<organism evidence="8 9">
    <name type="scientific">Helobdella robusta</name>
    <name type="common">Californian leech</name>
    <dbReference type="NCBI Taxonomy" id="6412"/>
    <lineage>
        <taxon>Eukaryota</taxon>
        <taxon>Metazoa</taxon>
        <taxon>Spiralia</taxon>
        <taxon>Lophotrochozoa</taxon>
        <taxon>Annelida</taxon>
        <taxon>Clitellata</taxon>
        <taxon>Hirudinea</taxon>
        <taxon>Rhynchobdellida</taxon>
        <taxon>Glossiphoniidae</taxon>
        <taxon>Helobdella</taxon>
    </lineage>
</organism>
<sequence>ADRFKTELCRSWGELGRCKYTNRCKFAHGVAELRSIDRHPRYKTTPCRQFHTRGLCSYGSRCHFIHGETD</sequence>
<dbReference type="eggNOG" id="KOG1677">
    <property type="taxonomic scope" value="Eukaryota"/>
</dbReference>
<dbReference type="EMBL" id="AMQM01005916">
    <property type="status" value="NOT_ANNOTATED_CDS"/>
    <property type="molecule type" value="Genomic_DNA"/>
</dbReference>
<dbReference type="FunFam" id="4.10.1000.10:FF:000001">
    <property type="entry name" value="zinc finger CCCH domain-containing protein 15-like"/>
    <property type="match status" value="1"/>
</dbReference>
<dbReference type="Proteomes" id="UP000015101">
    <property type="component" value="Unassembled WGS sequence"/>
</dbReference>
<evidence type="ECO:0000313" key="9">
    <source>
        <dbReference type="Proteomes" id="UP000015101"/>
    </source>
</evidence>
<keyword evidence="4 5" id="KW-0862">Zinc</keyword>
<evidence type="ECO:0000256" key="1">
    <source>
        <dbReference type="ARBA" id="ARBA00022723"/>
    </source>
</evidence>
<dbReference type="STRING" id="6412.T1EK63"/>
<evidence type="ECO:0000259" key="6">
    <source>
        <dbReference type="PROSITE" id="PS50103"/>
    </source>
</evidence>
<dbReference type="PANTHER" id="PTHR12547">
    <property type="entry name" value="CCCH ZINC FINGER/TIS11-RELATED"/>
    <property type="match status" value="1"/>
</dbReference>
<gene>
    <name evidence="8" type="primary">20196963</name>
    <name evidence="7" type="ORF">HELRODRAFT_148261</name>
</gene>
<keyword evidence="3 5" id="KW-0863">Zinc-finger</keyword>
<dbReference type="HOGENOM" id="CLU_194958_0_0_1"/>
<keyword evidence="9" id="KW-1185">Reference proteome</keyword>
<keyword evidence="2" id="KW-0677">Repeat</keyword>
<evidence type="ECO:0000256" key="2">
    <source>
        <dbReference type="ARBA" id="ARBA00022737"/>
    </source>
</evidence>
<reference evidence="7 9" key="2">
    <citation type="journal article" date="2013" name="Nature">
        <title>Insights into bilaterian evolution from three spiralian genomes.</title>
        <authorList>
            <person name="Simakov O."/>
            <person name="Marletaz F."/>
            <person name="Cho S.J."/>
            <person name="Edsinger-Gonzales E."/>
            <person name="Havlak P."/>
            <person name="Hellsten U."/>
            <person name="Kuo D.H."/>
            <person name="Larsson T."/>
            <person name="Lv J."/>
            <person name="Arendt D."/>
            <person name="Savage R."/>
            <person name="Osoegawa K."/>
            <person name="de Jong P."/>
            <person name="Grimwood J."/>
            <person name="Chapman J.A."/>
            <person name="Shapiro H."/>
            <person name="Aerts A."/>
            <person name="Otillar R.P."/>
            <person name="Terry A.Y."/>
            <person name="Boore J.L."/>
            <person name="Grigoriev I.V."/>
            <person name="Lindberg D.R."/>
            <person name="Seaver E.C."/>
            <person name="Weisblat D.A."/>
            <person name="Putnam N.H."/>
            <person name="Rokhsar D.S."/>
        </authorList>
    </citation>
    <scope>NUCLEOTIDE SEQUENCE</scope>
</reference>
<feature type="domain" description="C3H1-type" evidence="6">
    <location>
        <begin position="41"/>
        <end position="69"/>
    </location>
</feature>
<dbReference type="PANTHER" id="PTHR12547:SF174">
    <property type="entry name" value="MRNA DECAY ACTIVATOR PROTEIN ZFP36L2"/>
    <property type="match status" value="1"/>
</dbReference>
<evidence type="ECO:0000256" key="3">
    <source>
        <dbReference type="ARBA" id="ARBA00022771"/>
    </source>
</evidence>
<dbReference type="GO" id="GO:0003729">
    <property type="term" value="F:mRNA binding"/>
    <property type="evidence" value="ECO:0007669"/>
    <property type="project" value="InterPro"/>
</dbReference>
<keyword evidence="1 5" id="KW-0479">Metal-binding</keyword>
<dbReference type="SMART" id="SM00356">
    <property type="entry name" value="ZnF_C3H1"/>
    <property type="match status" value="2"/>
</dbReference>
<dbReference type="CTD" id="20196963"/>
<proteinExistence type="predicted"/>
<dbReference type="KEGG" id="hro:HELRODRAFT_148261"/>
<feature type="domain" description="C3H1-type" evidence="6">
    <location>
        <begin position="3"/>
        <end position="31"/>
    </location>
</feature>
<dbReference type="SUPFAM" id="SSF90229">
    <property type="entry name" value="CCCH zinc finger"/>
    <property type="match status" value="2"/>
</dbReference>
<feature type="zinc finger region" description="C3H1-type" evidence="5">
    <location>
        <begin position="3"/>
        <end position="31"/>
    </location>
</feature>